<accession>A0A934SY24</accession>
<dbReference type="InterPro" id="IPR036086">
    <property type="entry name" value="ParB/Sulfiredoxin_sf"/>
</dbReference>
<organism evidence="4 5">
    <name type="scientific">Noviherbaspirillum pedocola</name>
    <dbReference type="NCBI Taxonomy" id="2801341"/>
    <lineage>
        <taxon>Bacteria</taxon>
        <taxon>Pseudomonadati</taxon>
        <taxon>Pseudomonadota</taxon>
        <taxon>Betaproteobacteria</taxon>
        <taxon>Burkholderiales</taxon>
        <taxon>Oxalobacteraceae</taxon>
        <taxon>Noviherbaspirillum</taxon>
    </lineage>
</organism>
<evidence type="ECO:0000256" key="1">
    <source>
        <dbReference type="ARBA" id="ARBA00006295"/>
    </source>
</evidence>
<dbReference type="GO" id="GO:0007059">
    <property type="term" value="P:chromosome segregation"/>
    <property type="evidence" value="ECO:0007669"/>
    <property type="project" value="TreeGrafter"/>
</dbReference>
<proteinExistence type="inferred from homology"/>
<gene>
    <name evidence="4" type="ORF">JJB74_24425</name>
</gene>
<feature type="region of interest" description="Disordered" evidence="2">
    <location>
        <begin position="1"/>
        <end position="22"/>
    </location>
</feature>
<dbReference type="AlphaFoldDB" id="A0A934SY24"/>
<dbReference type="InterPro" id="IPR004437">
    <property type="entry name" value="ParB/RepB/Spo0J"/>
</dbReference>
<dbReference type="GO" id="GO:0005694">
    <property type="term" value="C:chromosome"/>
    <property type="evidence" value="ECO:0007669"/>
    <property type="project" value="TreeGrafter"/>
</dbReference>
<dbReference type="EMBL" id="JAEPBG010000014">
    <property type="protein sequence ID" value="MBK4737779.1"/>
    <property type="molecule type" value="Genomic_DNA"/>
</dbReference>
<dbReference type="Pfam" id="PF02195">
    <property type="entry name" value="ParB_N"/>
    <property type="match status" value="1"/>
</dbReference>
<dbReference type="PANTHER" id="PTHR33375">
    <property type="entry name" value="CHROMOSOME-PARTITIONING PROTEIN PARB-RELATED"/>
    <property type="match status" value="1"/>
</dbReference>
<dbReference type="RefSeq" id="WP_200596354.1">
    <property type="nucleotide sequence ID" value="NZ_JAEPBG010000014.1"/>
</dbReference>
<feature type="domain" description="ParB-like N-terminal" evidence="3">
    <location>
        <begin position="75"/>
        <end position="165"/>
    </location>
</feature>
<keyword evidence="5" id="KW-1185">Reference proteome</keyword>
<dbReference type="InterPro" id="IPR050336">
    <property type="entry name" value="Chromosome_partition/occlusion"/>
</dbReference>
<reference evidence="4" key="1">
    <citation type="submission" date="2021-01" db="EMBL/GenBank/DDBJ databases">
        <title>Genome sequence of strain Noviherbaspirillum sp. DKR-6.</title>
        <authorList>
            <person name="Chaudhary D.K."/>
        </authorList>
    </citation>
    <scope>NUCLEOTIDE SEQUENCE</scope>
    <source>
        <strain evidence="4">DKR-6</strain>
    </source>
</reference>
<dbReference type="NCBIfam" id="TIGR00180">
    <property type="entry name" value="parB_part"/>
    <property type="match status" value="1"/>
</dbReference>
<comment type="caution">
    <text evidence="4">The sequence shown here is derived from an EMBL/GenBank/DDBJ whole genome shotgun (WGS) entry which is preliminary data.</text>
</comment>
<name>A0A934SY24_9BURK</name>
<evidence type="ECO:0000313" key="4">
    <source>
        <dbReference type="EMBL" id="MBK4737779.1"/>
    </source>
</evidence>
<sequence>MMPKFDKNALSNKIRSSSHHAATDINARLDRAEALVKKQPTGFSEVTEPVASTSNQPIAFTRENASAVAHAVYFARVPIEEIDPNPFNARQIYHPERVKEMATSILASGQLMPGLATKREGRTVLAAGHYRWKGIKTAGLSYMNLMIHEGLSDQELYEISFKENDERTAQSPLDNALSWKRLLDDRIYSNESAIAEATGISLPNINKTLSILRLSEEALELVKQKPEHYALSALYELVLLEKAAGPAIAVGMARRLSEEDIGRKEVADLRAQYENPKIRKTKENSRQYKIHIDGRTAGFIKEWDSGKVAFEVNLADPAAREKLVAELKSRFNLREGK</sequence>
<evidence type="ECO:0000313" key="5">
    <source>
        <dbReference type="Proteomes" id="UP000622890"/>
    </source>
</evidence>
<dbReference type="SUPFAM" id="SSF110849">
    <property type="entry name" value="ParB/Sulfiredoxin"/>
    <property type="match status" value="1"/>
</dbReference>
<dbReference type="InterPro" id="IPR003115">
    <property type="entry name" value="ParB_N"/>
</dbReference>
<dbReference type="SMART" id="SM00470">
    <property type="entry name" value="ParB"/>
    <property type="match status" value="1"/>
</dbReference>
<evidence type="ECO:0000259" key="3">
    <source>
        <dbReference type="SMART" id="SM00470"/>
    </source>
</evidence>
<dbReference type="SUPFAM" id="SSF109709">
    <property type="entry name" value="KorB DNA-binding domain-like"/>
    <property type="match status" value="1"/>
</dbReference>
<dbReference type="Proteomes" id="UP000622890">
    <property type="component" value="Unassembled WGS sequence"/>
</dbReference>
<dbReference type="Gene3D" id="3.90.1530.30">
    <property type="match status" value="1"/>
</dbReference>
<dbReference type="GO" id="GO:0003677">
    <property type="term" value="F:DNA binding"/>
    <property type="evidence" value="ECO:0007669"/>
    <property type="project" value="InterPro"/>
</dbReference>
<dbReference type="Gene3D" id="1.10.10.2830">
    <property type="match status" value="1"/>
</dbReference>
<protein>
    <submittedName>
        <fullName evidence="4">ParB/RepB/Spo0J family partition protein</fullName>
    </submittedName>
</protein>
<evidence type="ECO:0000256" key="2">
    <source>
        <dbReference type="SAM" id="MobiDB-lite"/>
    </source>
</evidence>
<dbReference type="PANTHER" id="PTHR33375:SF1">
    <property type="entry name" value="CHROMOSOME-PARTITIONING PROTEIN PARB-RELATED"/>
    <property type="match status" value="1"/>
</dbReference>
<comment type="similarity">
    <text evidence="1">Belongs to the ParB family.</text>
</comment>